<dbReference type="Gramene" id="OPUNC11G15570.1">
    <property type="protein sequence ID" value="OPUNC11G15570.1"/>
    <property type="gene ID" value="OPUNC11G15570"/>
</dbReference>
<reference evidence="1" key="2">
    <citation type="submission" date="2018-05" db="EMBL/GenBank/DDBJ databases">
        <title>OpunRS2 (Oryza punctata Reference Sequence Version 2).</title>
        <authorList>
            <person name="Zhang J."/>
            <person name="Kudrna D."/>
            <person name="Lee S."/>
            <person name="Talag J."/>
            <person name="Welchert J."/>
            <person name="Wing R.A."/>
        </authorList>
    </citation>
    <scope>NUCLEOTIDE SEQUENCE [LARGE SCALE GENOMIC DNA]</scope>
</reference>
<protein>
    <submittedName>
        <fullName evidence="1">Uncharacterized protein</fullName>
    </submittedName>
</protein>
<evidence type="ECO:0000313" key="1">
    <source>
        <dbReference type="EnsemblPlants" id="OPUNC11G15570.1"/>
    </source>
</evidence>
<dbReference type="AlphaFoldDB" id="A0A0E0MGW5"/>
<reference evidence="1" key="1">
    <citation type="submission" date="2015-04" db="UniProtKB">
        <authorList>
            <consortium name="EnsemblPlants"/>
        </authorList>
    </citation>
    <scope>IDENTIFICATION</scope>
</reference>
<dbReference type="HOGENOM" id="CLU_2076902_0_0_1"/>
<accession>A0A0E0MGW5</accession>
<sequence length="118" mass="12702">MGLSLVPSLCFSFAHVEKDIPTQRHAYVTASPSLRGFELFSALAFSAIGGRTARQPAQWRGFTGEGEGEGARFPTCTTLSTARARGAAEAKRRSKRQSNPQLLTVHLLDLLADSRIAG</sequence>
<name>A0A0E0MGW5_ORYPU</name>
<keyword evidence="2" id="KW-1185">Reference proteome</keyword>
<organism evidence="1">
    <name type="scientific">Oryza punctata</name>
    <name type="common">Red rice</name>
    <dbReference type="NCBI Taxonomy" id="4537"/>
    <lineage>
        <taxon>Eukaryota</taxon>
        <taxon>Viridiplantae</taxon>
        <taxon>Streptophyta</taxon>
        <taxon>Embryophyta</taxon>
        <taxon>Tracheophyta</taxon>
        <taxon>Spermatophyta</taxon>
        <taxon>Magnoliopsida</taxon>
        <taxon>Liliopsida</taxon>
        <taxon>Poales</taxon>
        <taxon>Poaceae</taxon>
        <taxon>BOP clade</taxon>
        <taxon>Oryzoideae</taxon>
        <taxon>Oryzeae</taxon>
        <taxon>Oryzinae</taxon>
        <taxon>Oryza</taxon>
    </lineage>
</organism>
<dbReference type="EnsemblPlants" id="OPUNC11G15570.1">
    <property type="protein sequence ID" value="OPUNC11G15570.1"/>
    <property type="gene ID" value="OPUNC11G15570"/>
</dbReference>
<evidence type="ECO:0000313" key="2">
    <source>
        <dbReference type="Proteomes" id="UP000026962"/>
    </source>
</evidence>
<proteinExistence type="predicted"/>
<dbReference type="Proteomes" id="UP000026962">
    <property type="component" value="Chromosome 11"/>
</dbReference>